<keyword evidence="6" id="KW-1185">Reference proteome</keyword>
<evidence type="ECO:0000256" key="2">
    <source>
        <dbReference type="ARBA" id="ARBA00022801"/>
    </source>
</evidence>
<keyword evidence="3" id="KW-0067">ATP-binding</keyword>
<dbReference type="GO" id="GO:0005634">
    <property type="term" value="C:nucleus"/>
    <property type="evidence" value="ECO:0007669"/>
    <property type="project" value="TreeGrafter"/>
</dbReference>
<dbReference type="InterPro" id="IPR050628">
    <property type="entry name" value="SNF2_RAD54_helicase_TF"/>
</dbReference>
<dbReference type="EMBL" id="MU006327">
    <property type="protein sequence ID" value="KAF2847248.1"/>
    <property type="molecule type" value="Genomic_DNA"/>
</dbReference>
<dbReference type="PROSITE" id="PS51194">
    <property type="entry name" value="HELICASE_CTER"/>
    <property type="match status" value="1"/>
</dbReference>
<dbReference type="GO" id="GO:0016787">
    <property type="term" value="F:hydrolase activity"/>
    <property type="evidence" value="ECO:0007669"/>
    <property type="project" value="UniProtKB-KW"/>
</dbReference>
<gene>
    <name evidence="5" type="ORF">T440DRAFT_403859</name>
</gene>
<keyword evidence="2" id="KW-0378">Hydrolase</keyword>
<organism evidence="5 6">
    <name type="scientific">Plenodomus tracheiphilus IPT5</name>
    <dbReference type="NCBI Taxonomy" id="1408161"/>
    <lineage>
        <taxon>Eukaryota</taxon>
        <taxon>Fungi</taxon>
        <taxon>Dikarya</taxon>
        <taxon>Ascomycota</taxon>
        <taxon>Pezizomycotina</taxon>
        <taxon>Dothideomycetes</taxon>
        <taxon>Pleosporomycetidae</taxon>
        <taxon>Pleosporales</taxon>
        <taxon>Pleosporineae</taxon>
        <taxon>Leptosphaeriaceae</taxon>
        <taxon>Plenodomus</taxon>
    </lineage>
</organism>
<reference evidence="5" key="1">
    <citation type="submission" date="2020-01" db="EMBL/GenBank/DDBJ databases">
        <authorList>
            <consortium name="DOE Joint Genome Institute"/>
            <person name="Haridas S."/>
            <person name="Albert R."/>
            <person name="Binder M."/>
            <person name="Bloem J."/>
            <person name="Labutti K."/>
            <person name="Salamov A."/>
            <person name="Andreopoulos B."/>
            <person name="Baker S.E."/>
            <person name="Barry K."/>
            <person name="Bills G."/>
            <person name="Bluhm B.H."/>
            <person name="Cannon C."/>
            <person name="Castanera R."/>
            <person name="Culley D.E."/>
            <person name="Daum C."/>
            <person name="Ezra D."/>
            <person name="Gonzalez J.B."/>
            <person name="Henrissat B."/>
            <person name="Kuo A."/>
            <person name="Liang C."/>
            <person name="Lipzen A."/>
            <person name="Lutzoni F."/>
            <person name="Magnuson J."/>
            <person name="Mondo S."/>
            <person name="Nolan M."/>
            <person name="Ohm R."/>
            <person name="Pangilinan J."/>
            <person name="Park H.-J."/>
            <person name="Ramirez L."/>
            <person name="Alfaro M."/>
            <person name="Sun H."/>
            <person name="Tritt A."/>
            <person name="Yoshinaga Y."/>
            <person name="Zwiers L.-H."/>
            <person name="Turgeon B.G."/>
            <person name="Goodwin S.B."/>
            <person name="Spatafora J.W."/>
            <person name="Crous P.W."/>
            <person name="Grigoriev I.V."/>
        </authorList>
    </citation>
    <scope>NUCLEOTIDE SEQUENCE</scope>
    <source>
        <strain evidence="5">IPT5</strain>
    </source>
</reference>
<keyword evidence="1" id="KW-0547">Nucleotide-binding</keyword>
<protein>
    <recommendedName>
        <fullName evidence="4">Helicase C-terminal domain-containing protein</fullName>
    </recommendedName>
</protein>
<dbReference type="Gene3D" id="3.40.50.300">
    <property type="entry name" value="P-loop containing nucleotide triphosphate hydrolases"/>
    <property type="match status" value="1"/>
</dbReference>
<dbReference type="GO" id="GO:0005524">
    <property type="term" value="F:ATP binding"/>
    <property type="evidence" value="ECO:0007669"/>
    <property type="project" value="UniProtKB-KW"/>
</dbReference>
<sequence>IIFTCWTRTLDLIQRYLSRANLNHSNYRRIDGDCPTTKRERILHDFKTDPELHVLIMTTGTGAVGLNLAAANRVFIVEPQWNPSVEDQAIARALRLGQKHAVLVTRNVVDQTVEKVSRNILGLFLCINRIRICGLCKRGSSNEQISSRVGNLAFSRNPQSKLDQCENPSTQVWLHVIEHIHTVQSITSYDAC</sequence>
<dbReference type="OrthoDB" id="448448at2759"/>
<proteinExistence type="predicted"/>
<dbReference type="Proteomes" id="UP000799423">
    <property type="component" value="Unassembled WGS sequence"/>
</dbReference>
<evidence type="ECO:0000256" key="1">
    <source>
        <dbReference type="ARBA" id="ARBA00022741"/>
    </source>
</evidence>
<dbReference type="InterPro" id="IPR027417">
    <property type="entry name" value="P-loop_NTPase"/>
</dbReference>
<evidence type="ECO:0000313" key="5">
    <source>
        <dbReference type="EMBL" id="KAF2847248.1"/>
    </source>
</evidence>
<dbReference type="Pfam" id="PF00271">
    <property type="entry name" value="Helicase_C"/>
    <property type="match status" value="1"/>
</dbReference>
<dbReference type="AlphaFoldDB" id="A0A6A7AYL6"/>
<evidence type="ECO:0000259" key="4">
    <source>
        <dbReference type="PROSITE" id="PS51194"/>
    </source>
</evidence>
<feature type="non-terminal residue" evidence="5">
    <location>
        <position position="1"/>
    </location>
</feature>
<evidence type="ECO:0000313" key="6">
    <source>
        <dbReference type="Proteomes" id="UP000799423"/>
    </source>
</evidence>
<name>A0A6A7AYL6_9PLEO</name>
<dbReference type="PANTHER" id="PTHR45626">
    <property type="entry name" value="TRANSCRIPTION TERMINATION FACTOR 2-RELATED"/>
    <property type="match status" value="1"/>
</dbReference>
<dbReference type="InterPro" id="IPR001650">
    <property type="entry name" value="Helicase_C-like"/>
</dbReference>
<dbReference type="GO" id="GO:0008094">
    <property type="term" value="F:ATP-dependent activity, acting on DNA"/>
    <property type="evidence" value="ECO:0007669"/>
    <property type="project" value="TreeGrafter"/>
</dbReference>
<dbReference type="InterPro" id="IPR049730">
    <property type="entry name" value="SNF2/RAD54-like_C"/>
</dbReference>
<dbReference type="SMART" id="SM00490">
    <property type="entry name" value="HELICc"/>
    <property type="match status" value="1"/>
</dbReference>
<dbReference type="PANTHER" id="PTHR45626:SF22">
    <property type="entry name" value="DNA REPAIR PROTEIN RAD5"/>
    <property type="match status" value="1"/>
</dbReference>
<accession>A0A6A7AYL6</accession>
<dbReference type="GO" id="GO:0006281">
    <property type="term" value="P:DNA repair"/>
    <property type="evidence" value="ECO:0007669"/>
    <property type="project" value="TreeGrafter"/>
</dbReference>
<feature type="domain" description="Helicase C-terminal" evidence="4">
    <location>
        <begin position="1"/>
        <end position="131"/>
    </location>
</feature>
<evidence type="ECO:0000256" key="3">
    <source>
        <dbReference type="ARBA" id="ARBA00022840"/>
    </source>
</evidence>
<dbReference type="CDD" id="cd18793">
    <property type="entry name" value="SF2_C_SNF"/>
    <property type="match status" value="1"/>
</dbReference>
<dbReference type="SUPFAM" id="SSF52540">
    <property type="entry name" value="P-loop containing nucleoside triphosphate hydrolases"/>
    <property type="match status" value="1"/>
</dbReference>